<evidence type="ECO:0000259" key="4">
    <source>
        <dbReference type="Pfam" id="PF00347"/>
    </source>
</evidence>
<dbReference type="InterPro" id="IPR020040">
    <property type="entry name" value="Ribosomal_uL6_a/b-dom"/>
</dbReference>
<gene>
    <name evidence="5" type="ORF">MGL_1082</name>
</gene>
<dbReference type="GeneID" id="5856119"/>
<keyword evidence="6" id="KW-1185">Reference proteome</keyword>
<sequence>MRGVWTPGLWCHAHVYHGSIGSLHPSLLRCAVRSIHTRRKPITIPESIKLSILDFPPQPRPTRPLSALMRRAKTLVFNGPKGEVVVPLHHFVNMVWADNPETKQRNVTFAVENEDIKLQRGIWGLTRALCANAIKGAQDGHEVTLRLVGVGYRASIEPDPLPRKHPLEVELERGRGHWYAAEQKQTEIDRVKRLIEASGPNQRLHLRLGYSHPVLVPIPYGVQAETPSPTTIKLSSANKELLGQFAQSVRQFRKPEPYKGKGVFINDEQIKLKTPKKK</sequence>
<name>A8PWE8_MALGO</name>
<keyword evidence="3" id="KW-0687">Ribonucleoprotein</keyword>
<dbReference type="FunCoup" id="A8PWE8">
    <property type="interactions" value="185"/>
</dbReference>
<dbReference type="OrthoDB" id="540873at2759"/>
<dbReference type="AlphaFoldDB" id="A8PWE8"/>
<dbReference type="GO" id="GO:0006412">
    <property type="term" value="P:translation"/>
    <property type="evidence" value="ECO:0007669"/>
    <property type="project" value="InterPro"/>
</dbReference>
<dbReference type="RefSeq" id="XP_001731814.1">
    <property type="nucleotide sequence ID" value="XM_001731762.1"/>
</dbReference>
<evidence type="ECO:0000256" key="2">
    <source>
        <dbReference type="ARBA" id="ARBA00022980"/>
    </source>
</evidence>
<evidence type="ECO:0000256" key="1">
    <source>
        <dbReference type="ARBA" id="ARBA00009356"/>
    </source>
</evidence>
<dbReference type="Proteomes" id="UP000008837">
    <property type="component" value="Unassembled WGS sequence"/>
</dbReference>
<dbReference type="Gene3D" id="3.90.930.12">
    <property type="entry name" value="Ribosomal protein L6, alpha-beta domain"/>
    <property type="match status" value="2"/>
</dbReference>
<reference evidence="5 6" key="1">
    <citation type="journal article" date="2007" name="Proc. Natl. Acad. Sci. U.S.A.">
        <title>Dandruff-associated Malassezia genomes reveal convergent and divergent virulence traits shared with plant and human fungal pathogens.</title>
        <authorList>
            <person name="Xu J."/>
            <person name="Saunders C.W."/>
            <person name="Hu P."/>
            <person name="Grant R.A."/>
            <person name="Boekhout T."/>
            <person name="Kuramae E.E."/>
            <person name="Kronstad J.W."/>
            <person name="Deangelis Y.M."/>
            <person name="Reeder N.L."/>
            <person name="Johnstone K.R."/>
            <person name="Leland M."/>
            <person name="Fieno A.M."/>
            <person name="Begley W.M."/>
            <person name="Sun Y."/>
            <person name="Lacey M.P."/>
            <person name="Chaudhary T."/>
            <person name="Keough T."/>
            <person name="Chu L."/>
            <person name="Sears R."/>
            <person name="Yuan B."/>
            <person name="Dawson T.L.Jr."/>
        </authorList>
    </citation>
    <scope>NUCLEOTIDE SEQUENCE [LARGE SCALE GENOMIC DNA]</scope>
    <source>
        <strain evidence="6">ATCC MYA-4612 / CBS 7966</strain>
    </source>
</reference>
<protein>
    <recommendedName>
        <fullName evidence="4">Large ribosomal subunit protein uL6 alpha-beta domain-containing protein</fullName>
    </recommendedName>
</protein>
<dbReference type="PANTHER" id="PTHR11655">
    <property type="entry name" value="60S/50S RIBOSOMAL PROTEIN L6/L9"/>
    <property type="match status" value="1"/>
</dbReference>
<dbReference type="PROSITE" id="PS00525">
    <property type="entry name" value="RIBOSOMAL_L6_1"/>
    <property type="match status" value="1"/>
</dbReference>
<dbReference type="EMBL" id="AAYY01000003">
    <property type="protein sequence ID" value="EDP44600.1"/>
    <property type="molecule type" value="Genomic_DNA"/>
</dbReference>
<organism evidence="5 6">
    <name type="scientific">Malassezia globosa (strain ATCC MYA-4612 / CBS 7966)</name>
    <name type="common">Dandruff-associated fungus</name>
    <dbReference type="NCBI Taxonomy" id="425265"/>
    <lineage>
        <taxon>Eukaryota</taxon>
        <taxon>Fungi</taxon>
        <taxon>Dikarya</taxon>
        <taxon>Basidiomycota</taxon>
        <taxon>Ustilaginomycotina</taxon>
        <taxon>Malasseziomycetes</taxon>
        <taxon>Malasseziales</taxon>
        <taxon>Malasseziaceae</taxon>
        <taxon>Malassezia</taxon>
    </lineage>
</organism>
<keyword evidence="2" id="KW-0689">Ribosomal protein</keyword>
<dbReference type="VEuPathDB" id="FungiDB:MGL_1082"/>
<dbReference type="InterPro" id="IPR002358">
    <property type="entry name" value="Ribosomal_uL6_CS"/>
</dbReference>
<dbReference type="GO" id="GO:0005762">
    <property type="term" value="C:mitochondrial large ribosomal subunit"/>
    <property type="evidence" value="ECO:0007669"/>
    <property type="project" value="TreeGrafter"/>
</dbReference>
<comment type="caution">
    <text evidence="5">The sequence shown here is derived from an EMBL/GenBank/DDBJ whole genome shotgun (WGS) entry which is preliminary data.</text>
</comment>
<dbReference type="SUPFAM" id="SSF56053">
    <property type="entry name" value="Ribosomal protein L6"/>
    <property type="match status" value="2"/>
</dbReference>
<dbReference type="GO" id="GO:0003735">
    <property type="term" value="F:structural constituent of ribosome"/>
    <property type="evidence" value="ECO:0007669"/>
    <property type="project" value="InterPro"/>
</dbReference>
<dbReference type="PANTHER" id="PTHR11655:SF14">
    <property type="entry name" value="LARGE RIBOSOMAL SUBUNIT PROTEIN UL6M"/>
    <property type="match status" value="1"/>
</dbReference>
<feature type="domain" description="Large ribosomal subunit protein uL6 alpha-beta" evidence="4">
    <location>
        <begin position="198"/>
        <end position="263"/>
    </location>
</feature>
<accession>A8PWE8</accession>
<dbReference type="InterPro" id="IPR036789">
    <property type="entry name" value="Ribosomal_uL6-like_a/b-dom_sf"/>
</dbReference>
<evidence type="ECO:0000313" key="6">
    <source>
        <dbReference type="Proteomes" id="UP000008837"/>
    </source>
</evidence>
<proteinExistence type="inferred from homology"/>
<dbReference type="OMA" id="RIGVCYS"/>
<dbReference type="GO" id="GO:0019843">
    <property type="term" value="F:rRNA binding"/>
    <property type="evidence" value="ECO:0007669"/>
    <property type="project" value="InterPro"/>
</dbReference>
<dbReference type="InParanoid" id="A8PWE8"/>
<evidence type="ECO:0000313" key="5">
    <source>
        <dbReference type="EMBL" id="EDP44600.1"/>
    </source>
</evidence>
<comment type="similarity">
    <text evidence="1">Belongs to the universal ribosomal protein uL6 family.</text>
</comment>
<dbReference type="Pfam" id="PF00347">
    <property type="entry name" value="Ribosomal_L6"/>
    <property type="match status" value="1"/>
</dbReference>
<dbReference type="InterPro" id="IPR000702">
    <property type="entry name" value="Ribosomal_uL6-like"/>
</dbReference>
<evidence type="ECO:0000256" key="3">
    <source>
        <dbReference type="ARBA" id="ARBA00023274"/>
    </source>
</evidence>
<dbReference type="STRING" id="425265.A8PWE8"/>
<dbReference type="KEGG" id="mgl:MGL_1082"/>